<name>A0AA51UN03_9VIRU</name>
<accession>A0AA51UN03</accession>
<reference evidence="1" key="1">
    <citation type="submission" date="2023-06" db="EMBL/GenBank/DDBJ databases">
        <authorList>
            <person name="kwak M."/>
            <person name="Khatun F."/>
            <person name="Kil E.-J."/>
        </authorList>
    </citation>
    <scope>NUCLEOTIDE SEQUENCE</scope>
    <source>
        <strain evidence="1">Soy-bsmrau</strain>
    </source>
</reference>
<proteinExistence type="predicted"/>
<dbReference type="EMBL" id="OR215423">
    <property type="protein sequence ID" value="WMW30039.1"/>
    <property type="molecule type" value="Genomic_RNA"/>
</dbReference>
<evidence type="ECO:0000313" key="1">
    <source>
        <dbReference type="EMBL" id="WMW30039.1"/>
    </source>
</evidence>
<sequence length="79" mass="9280">MDLTELIEKYGVDKIEKYLFLYKTSKMSAGGSTLCILRLINEKVYKFTTDIPQSNFDDIDVGEFLECAYWFTLLPKYFN</sequence>
<organism evidence="1">
    <name type="scientific">Soybean mild yellows Bangladesh virus</name>
    <dbReference type="NCBI Taxonomy" id="3074303"/>
    <lineage>
        <taxon>Viruses</taxon>
        <taxon>Riboviria</taxon>
    </lineage>
</organism>
<protein>
    <submittedName>
        <fullName evidence="1">P9.3</fullName>
    </submittedName>
</protein>